<feature type="transmembrane region" description="Helical" evidence="2">
    <location>
        <begin position="1270"/>
        <end position="1287"/>
    </location>
</feature>
<dbReference type="GO" id="GO:0003713">
    <property type="term" value="F:transcription coactivator activity"/>
    <property type="evidence" value="ECO:0007669"/>
    <property type="project" value="TreeGrafter"/>
</dbReference>
<dbReference type="EMBL" id="VUJU01004505">
    <property type="protein sequence ID" value="KAF0754137.1"/>
    <property type="molecule type" value="Genomic_DNA"/>
</dbReference>
<evidence type="ECO:0000256" key="2">
    <source>
        <dbReference type="SAM" id="Phobius"/>
    </source>
</evidence>
<feature type="region of interest" description="Disordered" evidence="1">
    <location>
        <begin position="791"/>
        <end position="810"/>
    </location>
</feature>
<feature type="region of interest" description="Disordered" evidence="1">
    <location>
        <begin position="1"/>
        <end position="26"/>
    </location>
</feature>
<feature type="region of interest" description="Disordered" evidence="1">
    <location>
        <begin position="710"/>
        <end position="737"/>
    </location>
</feature>
<dbReference type="OrthoDB" id="6607284at2759"/>
<feature type="compositionally biased region" description="Basic and acidic residues" evidence="1">
    <location>
        <begin position="13"/>
        <end position="26"/>
    </location>
</feature>
<feature type="compositionally biased region" description="Basic and acidic residues" evidence="1">
    <location>
        <begin position="846"/>
        <end position="856"/>
    </location>
</feature>
<evidence type="ECO:0000256" key="1">
    <source>
        <dbReference type="SAM" id="MobiDB-lite"/>
    </source>
</evidence>
<comment type="caution">
    <text evidence="3">The sequence shown here is derived from an EMBL/GenBank/DDBJ whole genome shotgun (WGS) entry which is preliminary data.</text>
</comment>
<gene>
    <name evidence="3" type="ORF">FWK35_00030623</name>
</gene>
<keyword evidence="2" id="KW-0472">Membrane</keyword>
<feature type="region of interest" description="Disordered" evidence="1">
    <location>
        <begin position="1007"/>
        <end position="1030"/>
    </location>
</feature>
<feature type="region of interest" description="Disordered" evidence="1">
    <location>
        <begin position="955"/>
        <end position="988"/>
    </location>
</feature>
<feature type="compositionally biased region" description="Low complexity" evidence="1">
    <location>
        <begin position="657"/>
        <end position="676"/>
    </location>
</feature>
<dbReference type="PANTHER" id="PTHR46007:SF8">
    <property type="entry name" value="C2H2-TYPE DOMAIN-CONTAINING PROTEIN"/>
    <property type="match status" value="1"/>
</dbReference>
<protein>
    <submittedName>
        <fullName evidence="3">Uncharacterized protein</fullName>
    </submittedName>
</protein>
<dbReference type="GO" id="GO:0045944">
    <property type="term" value="P:positive regulation of transcription by RNA polymerase II"/>
    <property type="evidence" value="ECO:0007669"/>
    <property type="project" value="TreeGrafter"/>
</dbReference>
<reference evidence="3 4" key="1">
    <citation type="submission" date="2019-08" db="EMBL/GenBank/DDBJ databases">
        <title>Whole genome of Aphis craccivora.</title>
        <authorList>
            <person name="Voronova N.V."/>
            <person name="Shulinski R.S."/>
            <person name="Bandarenka Y.V."/>
            <person name="Zhorov D.G."/>
            <person name="Warner D."/>
        </authorList>
    </citation>
    <scope>NUCLEOTIDE SEQUENCE [LARGE SCALE GENOMIC DNA]</scope>
    <source>
        <strain evidence="3">180601</strain>
        <tissue evidence="3">Whole Body</tissue>
    </source>
</reference>
<feature type="non-terminal residue" evidence="3">
    <location>
        <position position="1"/>
    </location>
</feature>
<keyword evidence="2" id="KW-0812">Transmembrane</keyword>
<dbReference type="InterPro" id="IPR051647">
    <property type="entry name" value="Mediator_comp_sub12"/>
</dbReference>
<accession>A0A6G0YEK6</accession>
<feature type="region of interest" description="Disordered" evidence="1">
    <location>
        <begin position="1233"/>
        <end position="1262"/>
    </location>
</feature>
<feature type="compositionally biased region" description="Polar residues" evidence="1">
    <location>
        <begin position="880"/>
        <end position="892"/>
    </location>
</feature>
<feature type="compositionally biased region" description="Polar residues" evidence="1">
    <location>
        <begin position="830"/>
        <end position="843"/>
    </location>
</feature>
<dbReference type="Proteomes" id="UP000478052">
    <property type="component" value="Unassembled WGS sequence"/>
</dbReference>
<keyword evidence="2" id="KW-1133">Transmembrane helix</keyword>
<name>A0A6G0YEK6_APHCR</name>
<keyword evidence="4" id="KW-1185">Reference proteome</keyword>
<feature type="compositionally biased region" description="Polar residues" evidence="1">
    <location>
        <begin position="1"/>
        <end position="11"/>
    </location>
</feature>
<evidence type="ECO:0000313" key="3">
    <source>
        <dbReference type="EMBL" id="KAF0754137.1"/>
    </source>
</evidence>
<evidence type="ECO:0000313" key="4">
    <source>
        <dbReference type="Proteomes" id="UP000478052"/>
    </source>
</evidence>
<feature type="region of interest" description="Disordered" evidence="1">
    <location>
        <begin position="609"/>
        <end position="630"/>
    </location>
</feature>
<dbReference type="PANTHER" id="PTHR46007">
    <property type="entry name" value="MEDIATOR OF RNA POLYMERASE II TRANSCRIPTION SUBUNIT 12"/>
    <property type="match status" value="1"/>
</dbReference>
<feature type="compositionally biased region" description="Low complexity" evidence="1">
    <location>
        <begin position="955"/>
        <end position="987"/>
    </location>
</feature>
<feature type="region of interest" description="Disordered" evidence="1">
    <location>
        <begin position="873"/>
        <end position="896"/>
    </location>
</feature>
<feature type="region of interest" description="Disordered" evidence="1">
    <location>
        <begin position="654"/>
        <end position="679"/>
    </location>
</feature>
<feature type="region of interest" description="Disordered" evidence="1">
    <location>
        <begin position="830"/>
        <end position="856"/>
    </location>
</feature>
<dbReference type="GO" id="GO:0016592">
    <property type="term" value="C:mediator complex"/>
    <property type="evidence" value="ECO:0007669"/>
    <property type="project" value="TreeGrafter"/>
</dbReference>
<proteinExistence type="predicted"/>
<sequence>DSSETQTTTARHGNWDFEHPPKEGDPMDPIYKDIKLLPQKRDVNHDLVRDNTFFDEIFYSLINIPFIRDITDLINERVLTSNRESTSKRKKREVQDRYSWEKLTTTTTEHMKPLIPIDLMEPFFWTTKEVVTTPDYDYDNENYRKKRSTDEDLVEKSKSRNYEEEAALKKIKVIEEVSKLIRWGNVIRALPYISHRRHDQLNRDIKENEYELFPNTSMPSVPSPEKYLEFAKIFGIPYKEAVFKWRSLERKHRQQEAEADYAVYPGQNHPDIVMRDFDQTFDGIEYDFNPLYPEGTDEDPTAYRALTLPGGYRLEPRLSRRTTFEGKQLDASLESTTTDSNFKYIQPNSINDQKYTLKTNKRMRRSSTQHSQQLQATTKFTWRCIMPVNNDEKQHQNLEAGAKFLTYGGRIEKSIENGNNQHNEQKSDLNIDDSKMSYGCLWLIPRGPNIIEFSIIGTGLPDIHQDIESFARQLCTEKKAVTKNSNVMNKKKFHIRRRPSWVTETRADEAKRVPVGCPVSPGIVFYGEVPALPPSSTVINNSQPAPPRLCVKLISSADDCTNGKAGPIDQMKYTKSECVEQDTSTVISPQTVAGQQTIFEVESRGYTAGETWRRNKRHSAPTDTSPIASSVISTSTSTDTLMLSGQGTTSREIDNISSHQTTGSTATSSTATNSYSIIPSRSNDSKSFVDITLTDPTTLNITTTTATTFSTATSSTLPLSSSQQTSSPERQLPSFSPSTISTTFTTTSSPFTSTATVTTTTSYYPVTDHHYRQQQQHQQTNYNNTDYYYRGRQQQHYPPPPPGSTGTDYNNYYLQRLHQQRQAPSNWLPQQQVNGANDYSNGYQHRTTDGGGRRTDDYYYRQQQQNYYNHQYNNDRQHQTPHPRNTSLTVQHPSGGGWNVYGDRPLYISSGNNREASVAWNSSAGISDSNNGGWATPEQQHWWYQQQQQRQQEQQMQYQQQRQQEQQRQYQQRQQQNNRGLSGILSLPPVPLPPLHVEQGAVTVSAVPTSPPLHQRRPQKPPNHYYLPTLTTKTTADHPYRLRSKSESRYYEAYNKLVVYANRLHVFCVEREYKCLGQWTEPQQHISPEIGAKPIMLTYMYVKRLNPVVNGTDQYECFVGTLIPNDPGVNSETTTTLLLTEAGSGTLCSRRADPYRTGMKLVGTKINKEGACNILGQPAQDTAGGSWYPLKPQPISQSISGAENSGGTWYAAPPVPVAAQSPTTKMPILTGRHTGGHGASFKSRQNERHPHSAIPPKTNNSTRTTADEKVIILFAIILFYGHLNLIARRYFN</sequence>
<organism evidence="3 4">
    <name type="scientific">Aphis craccivora</name>
    <name type="common">Cowpea aphid</name>
    <dbReference type="NCBI Taxonomy" id="307492"/>
    <lineage>
        <taxon>Eukaryota</taxon>
        <taxon>Metazoa</taxon>
        <taxon>Ecdysozoa</taxon>
        <taxon>Arthropoda</taxon>
        <taxon>Hexapoda</taxon>
        <taxon>Insecta</taxon>
        <taxon>Pterygota</taxon>
        <taxon>Neoptera</taxon>
        <taxon>Paraneoptera</taxon>
        <taxon>Hemiptera</taxon>
        <taxon>Sternorrhyncha</taxon>
        <taxon>Aphidomorpha</taxon>
        <taxon>Aphidoidea</taxon>
        <taxon>Aphididae</taxon>
        <taxon>Aphidini</taxon>
        <taxon>Aphis</taxon>
        <taxon>Aphis</taxon>
    </lineage>
</organism>